<feature type="transmembrane region" description="Helical" evidence="1">
    <location>
        <begin position="120"/>
        <end position="138"/>
    </location>
</feature>
<feature type="transmembrane region" description="Helical" evidence="1">
    <location>
        <begin position="12"/>
        <end position="29"/>
    </location>
</feature>
<proteinExistence type="predicted"/>
<protein>
    <submittedName>
        <fullName evidence="3">Abortive infection protein</fullName>
    </submittedName>
</protein>
<feature type="transmembrane region" description="Helical" evidence="1">
    <location>
        <begin position="194"/>
        <end position="214"/>
    </location>
</feature>
<accession>S7VK96</accession>
<feature type="domain" description="CAAX prenyl protease 2/Lysostaphin resistance protein A-like" evidence="2">
    <location>
        <begin position="120"/>
        <end position="202"/>
    </location>
</feature>
<evidence type="ECO:0000313" key="4">
    <source>
        <dbReference type="Proteomes" id="UP000014977"/>
    </source>
</evidence>
<dbReference type="STRING" id="897.B2D07_12050"/>
<sequence length="217" mass="23192">MASERIQLRSLGAAVAAVVGIEILMWWSIESDRINPMAALGWGRIAEIVAFTLVLRVWRGGLDEIGMRKGSILPGLLQGLVWSAVAGGMAGCALFVLPGLGIDPLEWLPVRLLRETDDRITLFVVGGLIGPVAEEIFFRGILYGYLRRWGVVMATGISTAAFVLLHSSPGVVQAVGGILFAAAYEAKGRLTAPITLHVLGNTALFFLSLMVCGARHP</sequence>
<feature type="transmembrane region" description="Helical" evidence="1">
    <location>
        <begin position="41"/>
        <end position="58"/>
    </location>
</feature>
<dbReference type="AlphaFoldDB" id="S7VK96"/>
<dbReference type="PANTHER" id="PTHR36435">
    <property type="entry name" value="SLR1288 PROTEIN"/>
    <property type="match status" value="1"/>
</dbReference>
<keyword evidence="1" id="KW-1133">Transmembrane helix</keyword>
<evidence type="ECO:0000313" key="3">
    <source>
        <dbReference type="EMBL" id="EPR44993.1"/>
    </source>
</evidence>
<organism evidence="3 4">
    <name type="scientific">Desulfococcus multivorans DSM 2059</name>
    <dbReference type="NCBI Taxonomy" id="1121405"/>
    <lineage>
        <taxon>Bacteria</taxon>
        <taxon>Pseudomonadati</taxon>
        <taxon>Thermodesulfobacteriota</taxon>
        <taxon>Desulfobacteria</taxon>
        <taxon>Desulfobacterales</taxon>
        <taxon>Desulfococcaceae</taxon>
        <taxon>Desulfococcus</taxon>
    </lineage>
</organism>
<dbReference type="InterPro" id="IPR003675">
    <property type="entry name" value="Rce1/LyrA-like_dom"/>
</dbReference>
<dbReference type="InterPro" id="IPR052710">
    <property type="entry name" value="CAAX_protease"/>
</dbReference>
<feature type="transmembrane region" description="Helical" evidence="1">
    <location>
        <begin position="150"/>
        <end position="182"/>
    </location>
</feature>
<feature type="transmembrane region" description="Helical" evidence="1">
    <location>
        <begin position="79"/>
        <end position="100"/>
    </location>
</feature>
<dbReference type="OrthoDB" id="9782250at2"/>
<evidence type="ECO:0000259" key="2">
    <source>
        <dbReference type="Pfam" id="PF02517"/>
    </source>
</evidence>
<keyword evidence="1" id="KW-0472">Membrane</keyword>
<keyword evidence="1" id="KW-0812">Transmembrane</keyword>
<dbReference type="eggNOG" id="COG1266">
    <property type="taxonomic scope" value="Bacteria"/>
</dbReference>
<dbReference type="Proteomes" id="UP000014977">
    <property type="component" value="Unassembled WGS sequence"/>
</dbReference>
<gene>
    <name evidence="3" type="ORF">dsmv_1029</name>
</gene>
<evidence type="ECO:0000256" key="1">
    <source>
        <dbReference type="SAM" id="Phobius"/>
    </source>
</evidence>
<dbReference type="RefSeq" id="WP_020875220.1">
    <property type="nucleotide sequence ID" value="NZ_ATHJ01000011.1"/>
</dbReference>
<dbReference type="EMBL" id="ATHJ01000011">
    <property type="protein sequence ID" value="EPR44993.1"/>
    <property type="molecule type" value="Genomic_DNA"/>
</dbReference>
<reference evidence="3 4" key="1">
    <citation type="journal article" date="2013" name="Genome Announc.">
        <title>Draft genome sequences for three mercury-methylating, sulfate-reducing bacteria.</title>
        <authorList>
            <person name="Brown S.D."/>
            <person name="Hurt R.A.Jr."/>
            <person name="Gilmour C.C."/>
            <person name="Elias D.A."/>
        </authorList>
    </citation>
    <scope>NUCLEOTIDE SEQUENCE [LARGE SCALE GENOMIC DNA]</scope>
    <source>
        <strain evidence="3 4">DSM 2059</strain>
    </source>
</reference>
<name>S7VK96_DESML</name>
<keyword evidence="4" id="KW-1185">Reference proteome</keyword>
<comment type="caution">
    <text evidence="3">The sequence shown here is derived from an EMBL/GenBank/DDBJ whole genome shotgun (WGS) entry which is preliminary data.</text>
</comment>
<dbReference type="Pfam" id="PF02517">
    <property type="entry name" value="Rce1-like"/>
    <property type="match status" value="1"/>
</dbReference>
<dbReference type="GO" id="GO:0080120">
    <property type="term" value="P:CAAX-box protein maturation"/>
    <property type="evidence" value="ECO:0007669"/>
    <property type="project" value="UniProtKB-ARBA"/>
</dbReference>
<dbReference type="PANTHER" id="PTHR36435:SF1">
    <property type="entry name" value="CAAX AMINO TERMINAL PROTEASE FAMILY PROTEIN"/>
    <property type="match status" value="1"/>
</dbReference>
<dbReference type="GO" id="GO:0004175">
    <property type="term" value="F:endopeptidase activity"/>
    <property type="evidence" value="ECO:0007669"/>
    <property type="project" value="UniProtKB-ARBA"/>
</dbReference>